<keyword evidence="4" id="KW-0804">Transcription</keyword>
<gene>
    <name evidence="6" type="primary">yofA</name>
    <name evidence="6" type="ORF">POI8812_03438</name>
</gene>
<dbReference type="SUPFAM" id="SSF46785">
    <property type="entry name" value="Winged helix' DNA-binding domain"/>
    <property type="match status" value="1"/>
</dbReference>
<dbReference type="InterPro" id="IPR036388">
    <property type="entry name" value="WH-like_DNA-bd_sf"/>
</dbReference>
<accession>A0A2R8AFX0</accession>
<evidence type="ECO:0000313" key="7">
    <source>
        <dbReference type="Proteomes" id="UP000244932"/>
    </source>
</evidence>
<organism evidence="6 7">
    <name type="scientific">Pontivivens insulae</name>
    <dbReference type="NCBI Taxonomy" id="1639689"/>
    <lineage>
        <taxon>Bacteria</taxon>
        <taxon>Pseudomonadati</taxon>
        <taxon>Pseudomonadota</taxon>
        <taxon>Alphaproteobacteria</taxon>
        <taxon>Rhodobacterales</taxon>
        <taxon>Paracoccaceae</taxon>
        <taxon>Pontivivens</taxon>
    </lineage>
</organism>
<proteinExistence type="inferred from homology"/>
<dbReference type="Gene3D" id="1.10.10.10">
    <property type="entry name" value="Winged helix-like DNA-binding domain superfamily/Winged helix DNA-binding domain"/>
    <property type="match status" value="1"/>
</dbReference>
<dbReference type="InterPro" id="IPR000847">
    <property type="entry name" value="LysR_HTH_N"/>
</dbReference>
<dbReference type="RefSeq" id="WP_108783810.1">
    <property type="nucleotide sequence ID" value="NZ_OMKW01000005.1"/>
</dbReference>
<dbReference type="CDD" id="cd05466">
    <property type="entry name" value="PBP2_LTTR_substrate"/>
    <property type="match status" value="1"/>
</dbReference>
<dbReference type="PROSITE" id="PS50931">
    <property type="entry name" value="HTH_LYSR"/>
    <property type="match status" value="1"/>
</dbReference>
<evidence type="ECO:0000256" key="4">
    <source>
        <dbReference type="ARBA" id="ARBA00023163"/>
    </source>
</evidence>
<dbReference type="GO" id="GO:0000976">
    <property type="term" value="F:transcription cis-regulatory region binding"/>
    <property type="evidence" value="ECO:0007669"/>
    <property type="project" value="TreeGrafter"/>
</dbReference>
<dbReference type="PANTHER" id="PTHR30126">
    <property type="entry name" value="HTH-TYPE TRANSCRIPTIONAL REGULATOR"/>
    <property type="match status" value="1"/>
</dbReference>
<keyword evidence="7" id="KW-1185">Reference proteome</keyword>
<comment type="similarity">
    <text evidence="1">Belongs to the LysR transcriptional regulatory family.</text>
</comment>
<keyword evidence="2" id="KW-0805">Transcription regulation</keyword>
<evidence type="ECO:0000256" key="1">
    <source>
        <dbReference type="ARBA" id="ARBA00009437"/>
    </source>
</evidence>
<dbReference type="Gene3D" id="3.40.190.10">
    <property type="entry name" value="Periplasmic binding protein-like II"/>
    <property type="match status" value="2"/>
</dbReference>
<evidence type="ECO:0000256" key="3">
    <source>
        <dbReference type="ARBA" id="ARBA00023125"/>
    </source>
</evidence>
<name>A0A2R8AFX0_9RHOB</name>
<dbReference type="PANTHER" id="PTHR30126:SF77">
    <property type="entry name" value="TRANSCRIPTIONAL REGULATORY PROTEIN"/>
    <property type="match status" value="1"/>
</dbReference>
<evidence type="ECO:0000259" key="5">
    <source>
        <dbReference type="PROSITE" id="PS50931"/>
    </source>
</evidence>
<dbReference type="InterPro" id="IPR036390">
    <property type="entry name" value="WH_DNA-bd_sf"/>
</dbReference>
<evidence type="ECO:0000256" key="2">
    <source>
        <dbReference type="ARBA" id="ARBA00023015"/>
    </source>
</evidence>
<dbReference type="Pfam" id="PF03466">
    <property type="entry name" value="LysR_substrate"/>
    <property type="match status" value="1"/>
</dbReference>
<evidence type="ECO:0000313" key="6">
    <source>
        <dbReference type="EMBL" id="SPF31087.1"/>
    </source>
</evidence>
<keyword evidence="3" id="KW-0238">DNA-binding</keyword>
<dbReference type="PRINTS" id="PR00039">
    <property type="entry name" value="HTHLYSR"/>
</dbReference>
<dbReference type="Pfam" id="PF00126">
    <property type="entry name" value="HTH_1"/>
    <property type="match status" value="1"/>
</dbReference>
<reference evidence="6 7" key="1">
    <citation type="submission" date="2018-03" db="EMBL/GenBank/DDBJ databases">
        <authorList>
            <person name="Keele B.F."/>
        </authorList>
    </citation>
    <scope>NUCLEOTIDE SEQUENCE [LARGE SCALE GENOMIC DNA]</scope>
    <source>
        <strain evidence="6 7">CeCT 8812</strain>
    </source>
</reference>
<protein>
    <submittedName>
        <fullName evidence="6">HTH-type transcriptional regulator YofA</fullName>
    </submittedName>
</protein>
<feature type="domain" description="HTH lysR-type" evidence="5">
    <location>
        <begin position="4"/>
        <end position="61"/>
    </location>
</feature>
<dbReference type="SUPFAM" id="SSF53850">
    <property type="entry name" value="Periplasmic binding protein-like II"/>
    <property type="match status" value="1"/>
</dbReference>
<dbReference type="EMBL" id="OMKW01000005">
    <property type="protein sequence ID" value="SPF31087.1"/>
    <property type="molecule type" value="Genomic_DNA"/>
</dbReference>
<sequence length="304" mass="34465">MLNLKFEQVRAFLHVARGDGNRRAANALHLTQPAITARLRNLEELLGTKLFERTESGRKLSEQGIVLFRYAEQLEHIVFQIERDVVGPLGINGIVRLGVAETIAQSWMPKVLRELQADYPNLQIEIQVDTSARLLNILNMREIDMAFANGIPANQRYKRFELPSIRLDWYTSASDPIDDNFAMSQLFGKPVITYPKDTLPYRNMRDSVWQRIGHDVPIIPSSSLSSTVRLVIEGVGVAAIPHFLAENPVREGLIRRFFPGWRPPPLDFAIHCLGDPLDPICERIVVSSLRIARHQQNMGMRGGQ</sequence>
<dbReference type="Proteomes" id="UP000244932">
    <property type="component" value="Unassembled WGS sequence"/>
</dbReference>
<dbReference type="AlphaFoldDB" id="A0A2R8AFX0"/>
<dbReference type="InterPro" id="IPR005119">
    <property type="entry name" value="LysR_subst-bd"/>
</dbReference>
<dbReference type="OrthoDB" id="9791253at2"/>
<dbReference type="GO" id="GO:0003700">
    <property type="term" value="F:DNA-binding transcription factor activity"/>
    <property type="evidence" value="ECO:0007669"/>
    <property type="project" value="InterPro"/>
</dbReference>